<dbReference type="Proteomes" id="UP000245020">
    <property type="component" value="Unassembled WGS sequence"/>
</dbReference>
<feature type="domain" description="RimM N-terminal" evidence="6">
    <location>
        <begin position="7"/>
        <end position="89"/>
    </location>
</feature>
<proteinExistence type="inferred from homology"/>
<dbReference type="InterPro" id="IPR009000">
    <property type="entry name" value="Transl_B-barrel_sf"/>
</dbReference>
<keyword evidence="4 5" id="KW-0143">Chaperone</keyword>
<dbReference type="OrthoDB" id="9783509at2"/>
<evidence type="ECO:0000256" key="2">
    <source>
        <dbReference type="ARBA" id="ARBA00022517"/>
    </source>
</evidence>
<accession>A0A2U2ADG3</accession>
<comment type="function">
    <text evidence="5">An accessory protein needed during the final step in the assembly of 30S ribosomal subunit, possibly for assembly of the head region. Essential for efficient processing of 16S rRNA. May be needed both before and after RbfA during the maturation of 16S rRNA. It has affinity for free ribosomal 30S subunits but not for 70S ribosomes.</text>
</comment>
<dbReference type="Gene3D" id="2.40.30.60">
    <property type="entry name" value="RimM"/>
    <property type="match status" value="1"/>
</dbReference>
<sequence>MQAEKIVVGKINGFHGVKGFIKVFSETRPREGILHYKHFLIQRNGAWETLEVEVGQKHSKHILFKFKGLDSRDAVEPLLGAVLYVAREDLPELAEDEIYWVDLYGLKVFNHEDVELGIIEDIFETGANDVLAVKGEKGEILIPYSMEYIVMEVNLEEGYIVVDWDEE</sequence>
<dbReference type="GO" id="GO:0006364">
    <property type="term" value="P:rRNA processing"/>
    <property type="evidence" value="ECO:0007669"/>
    <property type="project" value="UniProtKB-UniRule"/>
</dbReference>
<dbReference type="GO" id="GO:0005840">
    <property type="term" value="C:ribosome"/>
    <property type="evidence" value="ECO:0007669"/>
    <property type="project" value="InterPro"/>
</dbReference>
<reference evidence="9" key="1">
    <citation type="submission" date="2018-05" db="EMBL/GenBank/DDBJ databases">
        <title>Ignatzschineria dubaiensis sp. nov., isolated from necrotic foot tissues of dromedaries (Camelus dromedarius) and associated maggots in Dubai, United Arab Emirates.</title>
        <authorList>
            <person name="Tsang C.C."/>
            <person name="Tang J.Y.M."/>
            <person name="Fong J.Y.H."/>
            <person name="Kinne J."/>
            <person name="Lee H.H."/>
            <person name="Joseph M."/>
            <person name="Jose S."/>
            <person name="Schuster R.K."/>
            <person name="Tang Y."/>
            <person name="Sivakumar S."/>
            <person name="Chen J.H.K."/>
            <person name="Teng J.L.L."/>
            <person name="Lau S.K.P."/>
            <person name="Wernery U."/>
            <person name="Woo P.C.Y."/>
        </authorList>
    </citation>
    <scope>NUCLEOTIDE SEQUENCE [LARGE SCALE GENOMIC DNA]</scope>
    <source>
        <strain evidence="9">KCTC 22644</strain>
    </source>
</reference>
<evidence type="ECO:0000259" key="7">
    <source>
        <dbReference type="Pfam" id="PF24986"/>
    </source>
</evidence>
<keyword evidence="9" id="KW-1185">Reference proteome</keyword>
<organism evidence="8 9">
    <name type="scientific">Ignatzschineria ureiclastica</name>
    <dbReference type="NCBI Taxonomy" id="472582"/>
    <lineage>
        <taxon>Bacteria</taxon>
        <taxon>Pseudomonadati</taxon>
        <taxon>Pseudomonadota</taxon>
        <taxon>Gammaproteobacteria</taxon>
        <taxon>Cardiobacteriales</taxon>
        <taxon>Ignatzschineriaceae</taxon>
        <taxon>Ignatzschineria</taxon>
    </lineage>
</organism>
<feature type="domain" description="Ribosome maturation factor RimM PRC barrel" evidence="7">
    <location>
        <begin position="100"/>
        <end position="166"/>
    </location>
</feature>
<protein>
    <recommendedName>
        <fullName evidence="5">Ribosome maturation factor RimM</fullName>
    </recommendedName>
</protein>
<dbReference type="RefSeq" id="WP_109189753.1">
    <property type="nucleotide sequence ID" value="NZ_BMYA01000006.1"/>
</dbReference>
<dbReference type="Pfam" id="PF01782">
    <property type="entry name" value="RimM"/>
    <property type="match status" value="1"/>
</dbReference>
<comment type="subunit">
    <text evidence="5">Binds ribosomal protein uS19.</text>
</comment>
<dbReference type="AlphaFoldDB" id="A0A2U2ADG3"/>
<keyword evidence="1 5" id="KW-0963">Cytoplasm</keyword>
<comment type="domain">
    <text evidence="5">The PRC barrel domain binds ribosomal protein uS19.</text>
</comment>
<evidence type="ECO:0000256" key="4">
    <source>
        <dbReference type="ARBA" id="ARBA00023186"/>
    </source>
</evidence>
<dbReference type="EMBL" id="QEWQ01000005">
    <property type="protein sequence ID" value="PWD80599.1"/>
    <property type="molecule type" value="Genomic_DNA"/>
</dbReference>
<evidence type="ECO:0000259" key="6">
    <source>
        <dbReference type="Pfam" id="PF01782"/>
    </source>
</evidence>
<evidence type="ECO:0000256" key="5">
    <source>
        <dbReference type="HAMAP-Rule" id="MF_00014"/>
    </source>
</evidence>
<dbReference type="HAMAP" id="MF_00014">
    <property type="entry name" value="Ribosome_mat_RimM"/>
    <property type="match status" value="1"/>
</dbReference>
<comment type="similarity">
    <text evidence="5">Belongs to the RimM family.</text>
</comment>
<name>A0A2U2ADG3_9GAMM</name>
<evidence type="ECO:0000313" key="9">
    <source>
        <dbReference type="Proteomes" id="UP000245020"/>
    </source>
</evidence>
<dbReference type="InterPro" id="IPR036976">
    <property type="entry name" value="RimM_N_sf"/>
</dbReference>
<evidence type="ECO:0000256" key="3">
    <source>
        <dbReference type="ARBA" id="ARBA00022552"/>
    </source>
</evidence>
<comment type="subcellular location">
    <subcellularLocation>
        <location evidence="5">Cytoplasm</location>
    </subcellularLocation>
</comment>
<dbReference type="PANTHER" id="PTHR33692:SF1">
    <property type="entry name" value="RIBOSOME MATURATION FACTOR RIMM"/>
    <property type="match status" value="1"/>
</dbReference>
<dbReference type="PANTHER" id="PTHR33692">
    <property type="entry name" value="RIBOSOME MATURATION FACTOR RIMM"/>
    <property type="match status" value="1"/>
</dbReference>
<evidence type="ECO:0000256" key="1">
    <source>
        <dbReference type="ARBA" id="ARBA00022490"/>
    </source>
</evidence>
<dbReference type="InterPro" id="IPR011961">
    <property type="entry name" value="RimM"/>
</dbReference>
<dbReference type="SUPFAM" id="SSF50447">
    <property type="entry name" value="Translation proteins"/>
    <property type="match status" value="1"/>
</dbReference>
<dbReference type="SUPFAM" id="SSF50346">
    <property type="entry name" value="PRC-barrel domain"/>
    <property type="match status" value="1"/>
</dbReference>
<keyword evidence="2 5" id="KW-0690">Ribosome biogenesis</keyword>
<dbReference type="GO" id="GO:0043022">
    <property type="term" value="F:ribosome binding"/>
    <property type="evidence" value="ECO:0007669"/>
    <property type="project" value="InterPro"/>
</dbReference>
<dbReference type="GO" id="GO:0005737">
    <property type="term" value="C:cytoplasm"/>
    <property type="evidence" value="ECO:0007669"/>
    <property type="project" value="UniProtKB-SubCell"/>
</dbReference>
<dbReference type="NCBIfam" id="TIGR02273">
    <property type="entry name" value="16S_RimM"/>
    <property type="match status" value="1"/>
</dbReference>
<evidence type="ECO:0000313" key="8">
    <source>
        <dbReference type="EMBL" id="PWD80599.1"/>
    </source>
</evidence>
<gene>
    <name evidence="5" type="primary">rimM</name>
    <name evidence="8" type="ORF">DC083_08265</name>
</gene>
<dbReference type="Gene3D" id="2.30.30.240">
    <property type="entry name" value="PRC-barrel domain"/>
    <property type="match status" value="1"/>
</dbReference>
<dbReference type="InterPro" id="IPR011033">
    <property type="entry name" value="PRC_barrel-like_sf"/>
</dbReference>
<comment type="caution">
    <text evidence="8">The sequence shown here is derived from an EMBL/GenBank/DDBJ whole genome shotgun (WGS) entry which is preliminary data.</text>
</comment>
<dbReference type="InterPro" id="IPR056792">
    <property type="entry name" value="PRC_RimM"/>
</dbReference>
<dbReference type="Pfam" id="PF24986">
    <property type="entry name" value="PRC_RimM"/>
    <property type="match status" value="1"/>
</dbReference>
<dbReference type="InterPro" id="IPR002676">
    <property type="entry name" value="RimM_N"/>
</dbReference>
<dbReference type="GO" id="GO:0042274">
    <property type="term" value="P:ribosomal small subunit biogenesis"/>
    <property type="evidence" value="ECO:0007669"/>
    <property type="project" value="UniProtKB-UniRule"/>
</dbReference>
<keyword evidence="3 5" id="KW-0698">rRNA processing</keyword>